<dbReference type="Pfam" id="PF00246">
    <property type="entry name" value="Peptidase_M14"/>
    <property type="match status" value="1"/>
</dbReference>
<dbReference type="InterPro" id="IPR029062">
    <property type="entry name" value="Class_I_gatase-like"/>
</dbReference>
<dbReference type="GO" id="GO:0008270">
    <property type="term" value="F:zinc ion binding"/>
    <property type="evidence" value="ECO:0007669"/>
    <property type="project" value="InterPro"/>
</dbReference>
<dbReference type="Gene3D" id="3.40.50.880">
    <property type="match status" value="1"/>
</dbReference>
<keyword evidence="4" id="KW-1185">Reference proteome</keyword>
<evidence type="ECO:0000259" key="2">
    <source>
        <dbReference type="SMART" id="SM00631"/>
    </source>
</evidence>
<dbReference type="SMART" id="SM00631">
    <property type="entry name" value="Zn_pept"/>
    <property type="match status" value="1"/>
</dbReference>
<dbReference type="SUPFAM" id="SSF52317">
    <property type="entry name" value="Class I glutamine amidotransferase-like"/>
    <property type="match status" value="1"/>
</dbReference>
<name>A0A917MEC8_9FLAO</name>
<dbReference type="EMBL" id="BMJW01000003">
    <property type="protein sequence ID" value="GGH02283.1"/>
    <property type="molecule type" value="Genomic_DNA"/>
</dbReference>
<dbReference type="Proteomes" id="UP000633278">
    <property type="component" value="Unassembled WGS sequence"/>
</dbReference>
<feature type="signal peptide" evidence="1">
    <location>
        <begin position="1"/>
        <end position="20"/>
    </location>
</feature>
<comment type="caution">
    <text evidence="3">The sequence shown here is derived from an EMBL/GenBank/DDBJ whole genome shotgun (WGS) entry which is preliminary data.</text>
</comment>
<feature type="chain" id="PRO_5037623162" evidence="1">
    <location>
        <begin position="21"/>
        <end position="831"/>
    </location>
</feature>
<evidence type="ECO:0000256" key="1">
    <source>
        <dbReference type="SAM" id="SignalP"/>
    </source>
</evidence>
<keyword evidence="1" id="KW-0732">Signal</keyword>
<reference evidence="3" key="1">
    <citation type="journal article" date="2014" name="Int. J. Syst. Evol. Microbiol.">
        <title>Complete genome sequence of Corynebacterium casei LMG S-19264T (=DSM 44701T), isolated from a smear-ripened cheese.</title>
        <authorList>
            <consortium name="US DOE Joint Genome Institute (JGI-PGF)"/>
            <person name="Walter F."/>
            <person name="Albersmeier A."/>
            <person name="Kalinowski J."/>
            <person name="Ruckert C."/>
        </authorList>
    </citation>
    <scope>NUCLEOTIDE SEQUENCE</scope>
    <source>
        <strain evidence="3">CGMCC 1.15763</strain>
    </source>
</reference>
<proteinExistence type="predicted"/>
<dbReference type="InterPro" id="IPR000834">
    <property type="entry name" value="Peptidase_M14"/>
</dbReference>
<dbReference type="GO" id="GO:0006508">
    <property type="term" value="P:proteolysis"/>
    <property type="evidence" value="ECO:0007669"/>
    <property type="project" value="InterPro"/>
</dbReference>
<feature type="domain" description="Peptidase M14" evidence="2">
    <location>
        <begin position="38"/>
        <end position="329"/>
    </location>
</feature>
<dbReference type="SUPFAM" id="SSF53187">
    <property type="entry name" value="Zn-dependent exopeptidases"/>
    <property type="match status" value="1"/>
</dbReference>
<dbReference type="AlphaFoldDB" id="A0A917MEC8"/>
<sequence>MKQTIYLFFLTALLCIPVSAQKIQTPSEFLGYELGSRFTRHHKVVDYFQYVASQSNKVKFQVYGETNELRTLSVSFVSSEKNIQNLETIRKQHLSNAGLEKMTELNDISIVWLSYNVHGNEASSTEAAMLTLYKLITENSNLLEKTVVIMDPSINPDGRDRYVNWYNQAAGNPYNNNSNAREHNEPWPGGRPNHYLFDLNRDWAWATQIETQSRLKVYNKWLPHIHVDFHEQGINNPYYFAPAVEPYHEVITDWQRDFQTQIGKNNAKYFDKNGWYYFTKESFDLLYPSYGDTYPTYNGAIGMTYEQAGHGMAGLGIVKADGEELTLWDRLIHHTTTGISTVEMAANNAVKLNTEFKKYFKDGDFTYKSYVMQGTKSKKDKLIALLDKHEIRYGYSKTQSVSGFDYEANKKGSMRATNNDLVVSTNQPKGKLVKALFEPAAKLSDSITYDITAWSVPYAYGLKTIASEKLVGIKAKGKMPMVNPMNRNAYAYTFSWNHVSDGTMLAALLQKNFRVRFTNKDMVNSGKQLPKGSLIITRGDNKHIVNFDQVLTQLANAHDKKTETIATGFSQSGPDMGSSEVKEIKNQKIAIIAGSAASSLSFGEIQYFFEQELKYPYTAINSDDFSTSMLDNYHTLILPNGSYGSVFGKSQLEALKSWVRKGGKVIAIGNANRLFAGQSGFGLTSKSGRDSKDDDKADLDEHFIKYDEKERERIQSSITGAIFKTVVDNTHPLAFGYSDSYFSLKLGSTSYKYLKNGNNVVRLKDNQPVSGFAGHKTLDNLTDTLIFGEDSLGRGSVIYMVDNPLFRSFWDNGKLFFVNALFMTKPSMKQL</sequence>
<gene>
    <name evidence="3" type="ORF">GCM10011416_21300</name>
</gene>
<protein>
    <submittedName>
        <fullName evidence="3">Peptidase M14</fullName>
    </submittedName>
</protein>
<dbReference type="Gene3D" id="3.40.630.10">
    <property type="entry name" value="Zn peptidases"/>
    <property type="match status" value="1"/>
</dbReference>
<dbReference type="CDD" id="cd06238">
    <property type="entry name" value="M14-like"/>
    <property type="match status" value="1"/>
</dbReference>
<dbReference type="RefSeq" id="WP_188599334.1">
    <property type="nucleotide sequence ID" value="NZ_BMJW01000003.1"/>
</dbReference>
<dbReference type="GO" id="GO:0004181">
    <property type="term" value="F:metallocarboxypeptidase activity"/>
    <property type="evidence" value="ECO:0007669"/>
    <property type="project" value="InterPro"/>
</dbReference>
<accession>A0A917MEC8</accession>
<reference evidence="3" key="2">
    <citation type="submission" date="2020-09" db="EMBL/GenBank/DDBJ databases">
        <authorList>
            <person name="Sun Q."/>
            <person name="Zhou Y."/>
        </authorList>
    </citation>
    <scope>NUCLEOTIDE SEQUENCE</scope>
    <source>
        <strain evidence="3">CGMCC 1.15763</strain>
    </source>
</reference>
<organism evidence="3 4">
    <name type="scientific">Polaribacter pacificus</name>
    <dbReference type="NCBI Taxonomy" id="1775173"/>
    <lineage>
        <taxon>Bacteria</taxon>
        <taxon>Pseudomonadati</taxon>
        <taxon>Bacteroidota</taxon>
        <taxon>Flavobacteriia</taxon>
        <taxon>Flavobacteriales</taxon>
        <taxon>Flavobacteriaceae</taxon>
    </lineage>
</organism>
<evidence type="ECO:0000313" key="4">
    <source>
        <dbReference type="Proteomes" id="UP000633278"/>
    </source>
</evidence>
<evidence type="ECO:0000313" key="3">
    <source>
        <dbReference type="EMBL" id="GGH02283.1"/>
    </source>
</evidence>